<dbReference type="Proteomes" id="UP000776252">
    <property type="component" value="Unassembled WGS sequence"/>
</dbReference>
<dbReference type="RefSeq" id="WP_216149272.1">
    <property type="nucleotide sequence ID" value="NZ_JAHLDV010000023.1"/>
</dbReference>
<sequence>MSIIFNEKTKEFHLYNKEISYIFNIMPNSQLGHLYFGKNVKHRDSFEHLFQVEARALTACVFEGDLTFSLEHVKQEYPSYGTTDFREPAFEILQGNGSRITDFKYKSNHIFKGKKKLKGLPATYVENYDEATTLEITLFDDLINAELILSYTIFENYPIITRSARYKNYGNDEIYLTGCMSLSLDLPSDEYEMVQLSGAWSRERYITERKLKPGIQSIYSARGASSANHNPFIALKSLNADEFQGEVYGFSLVYSGNFKAQVEVDAYSVARVTIGINPFGFQWKLDKEEEFQTPEAVLVYSNKGLNYMSQSYHELYRTRLARGQWRDKVRPILVNNWEATYFDFNEDKILNIAKTGKQLGMELFVLDDGWFGKRNDDTTSLGDWVVDKNKLPNGISNLASEIEKMGLKFGLWFEPEMVSKVSELYKNHPDWIISTPNRRVSHGRNQLVLDFSRTDVVDYIYNKMSEILTQSSISYVKWDMNRNITEAFSAKLSAKRQGEVMHRYILGVYDLYERLISKFPDILFESCASGGGRFDAGMLYYAPQAWTSDDTDAVERLKIQYGTSMVYPISCMGAHVSAVPNHQAKRITSLDTRGNVAYFGALGYELDLNKLNDNEKLKIKKQIEFYKKYREIIQKGIFYRLSSPFENDVNYISWMIISKDKNTVIVGRYRILNKPNPGYERLRLVGLDNNKLYKIISTGDKYYGDELMNIGLLINDNFTGFNENFGEIEDGDFNSQIFVLTVDN</sequence>
<dbReference type="InterPro" id="IPR002252">
    <property type="entry name" value="Glyco_hydro_36"/>
</dbReference>
<reference evidence="6 7" key="1">
    <citation type="submission" date="2021-06" db="EMBL/GenBank/DDBJ databases">
        <title>Clostridia strains as spoilage organisms.</title>
        <authorList>
            <person name="Wambui J."/>
            <person name="Stephan R."/>
            <person name="Stevens M.J.A."/>
        </authorList>
    </citation>
    <scope>NUCLEOTIDE SEQUENCE [LARGE SCALE GENOMIC DNA]</scope>
    <source>
        <strain evidence="6 7">DSM 14204</strain>
    </source>
</reference>
<feature type="domain" description="Glycosyl hydrolase family 36 C-terminal" evidence="4">
    <location>
        <begin position="652"/>
        <end position="740"/>
    </location>
</feature>
<protein>
    <recommendedName>
        <fullName evidence="3">Alpha-galactosidase</fullName>
        <ecNumber evidence="3">3.2.1.22</ecNumber>
    </recommendedName>
</protein>
<proteinExistence type="inferred from homology"/>
<organism evidence="6 7">
    <name type="scientific">Clostridium frigoris</name>
    <dbReference type="NCBI Taxonomy" id="205327"/>
    <lineage>
        <taxon>Bacteria</taxon>
        <taxon>Bacillati</taxon>
        <taxon>Bacillota</taxon>
        <taxon>Clostridia</taxon>
        <taxon>Eubacteriales</taxon>
        <taxon>Clostridiaceae</taxon>
        <taxon>Clostridium</taxon>
    </lineage>
</organism>
<dbReference type="InterPro" id="IPR031704">
    <property type="entry name" value="Glyco_hydro_36_N"/>
</dbReference>
<keyword evidence="1 3" id="KW-0378">Hydrolase</keyword>
<keyword evidence="2 3" id="KW-0326">Glycosidase</keyword>
<dbReference type="PROSITE" id="PS00512">
    <property type="entry name" value="ALPHA_GALACTOSIDASE"/>
    <property type="match status" value="1"/>
</dbReference>
<dbReference type="Pfam" id="PF16875">
    <property type="entry name" value="Glyco_hydro_36N"/>
    <property type="match status" value="1"/>
</dbReference>
<evidence type="ECO:0000313" key="7">
    <source>
        <dbReference type="Proteomes" id="UP000776252"/>
    </source>
</evidence>
<dbReference type="PANTHER" id="PTHR43053:SF3">
    <property type="entry name" value="ALPHA-GALACTOSIDASE C-RELATED"/>
    <property type="match status" value="1"/>
</dbReference>
<name>A0ABS6BTP2_9CLOT</name>
<accession>A0ABS6BTP2</accession>
<keyword evidence="7" id="KW-1185">Reference proteome</keyword>
<dbReference type="InterPro" id="IPR000111">
    <property type="entry name" value="Glyco_hydro_27/36_CS"/>
</dbReference>
<dbReference type="InterPro" id="IPR031705">
    <property type="entry name" value="Glyco_hydro_36_C"/>
</dbReference>
<evidence type="ECO:0000256" key="2">
    <source>
        <dbReference type="ARBA" id="ARBA00023295"/>
    </source>
</evidence>
<dbReference type="Pfam" id="PF16874">
    <property type="entry name" value="Glyco_hydro_36C"/>
    <property type="match status" value="1"/>
</dbReference>
<dbReference type="PANTHER" id="PTHR43053">
    <property type="entry name" value="GLYCOSIDASE FAMILY 31"/>
    <property type="match status" value="1"/>
</dbReference>
<evidence type="ECO:0000256" key="3">
    <source>
        <dbReference type="PIRNR" id="PIRNR005536"/>
    </source>
</evidence>
<evidence type="ECO:0000259" key="4">
    <source>
        <dbReference type="Pfam" id="PF16874"/>
    </source>
</evidence>
<dbReference type="GO" id="GO:0004557">
    <property type="term" value="F:alpha-galactosidase activity"/>
    <property type="evidence" value="ECO:0007669"/>
    <property type="project" value="UniProtKB-EC"/>
</dbReference>
<dbReference type="Pfam" id="PF02065">
    <property type="entry name" value="Melibiase"/>
    <property type="match status" value="1"/>
</dbReference>
<dbReference type="PIRSF" id="PIRSF005536">
    <property type="entry name" value="Agal"/>
    <property type="match status" value="1"/>
</dbReference>
<comment type="catalytic activity">
    <reaction evidence="3">
        <text>Hydrolysis of terminal, non-reducing alpha-D-galactose residues in alpha-D-galactosides, including galactose oligosaccharides, galactomannans and galactolipids.</text>
        <dbReference type="EC" id="3.2.1.22"/>
    </reaction>
</comment>
<evidence type="ECO:0000259" key="5">
    <source>
        <dbReference type="Pfam" id="PF16875"/>
    </source>
</evidence>
<dbReference type="InterPro" id="IPR050985">
    <property type="entry name" value="Alpha-glycosidase_related"/>
</dbReference>
<dbReference type="EC" id="3.2.1.22" evidence="3"/>
<comment type="caution">
    <text evidence="6">The sequence shown here is derived from an EMBL/GenBank/DDBJ whole genome shotgun (WGS) entry which is preliminary data.</text>
</comment>
<evidence type="ECO:0000256" key="1">
    <source>
        <dbReference type="ARBA" id="ARBA00022801"/>
    </source>
</evidence>
<dbReference type="CDD" id="cd14791">
    <property type="entry name" value="GH36"/>
    <property type="match status" value="1"/>
</dbReference>
<gene>
    <name evidence="6" type="ORF">KPL37_11015</name>
</gene>
<feature type="domain" description="Glycosyl hydrolase family 36 N-terminal" evidence="5">
    <location>
        <begin position="30"/>
        <end position="285"/>
    </location>
</feature>
<dbReference type="EMBL" id="JAHLDV010000023">
    <property type="protein sequence ID" value="MBU3160277.1"/>
    <property type="molecule type" value="Genomic_DNA"/>
</dbReference>
<comment type="similarity">
    <text evidence="3">Belongs to the glycosyl hydrolase.</text>
</comment>
<evidence type="ECO:0000313" key="6">
    <source>
        <dbReference type="EMBL" id="MBU3160277.1"/>
    </source>
</evidence>